<organism evidence="2 3">
    <name type="scientific">Tetraparma gracilis</name>
    <dbReference type="NCBI Taxonomy" id="2962635"/>
    <lineage>
        <taxon>Eukaryota</taxon>
        <taxon>Sar</taxon>
        <taxon>Stramenopiles</taxon>
        <taxon>Ochrophyta</taxon>
        <taxon>Bolidophyceae</taxon>
        <taxon>Parmales</taxon>
        <taxon>Triparmaceae</taxon>
        <taxon>Tetraparma</taxon>
    </lineage>
</organism>
<feature type="non-terminal residue" evidence="2">
    <location>
        <position position="1"/>
    </location>
</feature>
<gene>
    <name evidence="2" type="ORF">TeGR_g8509</name>
</gene>
<evidence type="ECO:0000313" key="3">
    <source>
        <dbReference type="Proteomes" id="UP001165060"/>
    </source>
</evidence>
<evidence type="ECO:0000259" key="1">
    <source>
        <dbReference type="PROSITE" id="PS50042"/>
    </source>
</evidence>
<keyword evidence="3" id="KW-1185">Reference proteome</keyword>
<dbReference type="InterPro" id="IPR014710">
    <property type="entry name" value="RmlC-like_jellyroll"/>
</dbReference>
<feature type="domain" description="Cyclic nucleotide-binding" evidence="1">
    <location>
        <begin position="43"/>
        <end position="90"/>
    </location>
</feature>
<dbReference type="CDD" id="cd00038">
    <property type="entry name" value="CAP_ED"/>
    <property type="match status" value="1"/>
</dbReference>
<dbReference type="InterPro" id="IPR018490">
    <property type="entry name" value="cNMP-bd_dom_sf"/>
</dbReference>
<dbReference type="InterPro" id="IPR000595">
    <property type="entry name" value="cNMP-bd_dom"/>
</dbReference>
<protein>
    <recommendedName>
        <fullName evidence="1">Cyclic nucleotide-binding domain-containing protein</fullName>
    </recommendedName>
</protein>
<dbReference type="Gene3D" id="2.60.120.10">
    <property type="entry name" value="Jelly Rolls"/>
    <property type="match status" value="1"/>
</dbReference>
<sequence>WALATEACTLVTLDRHHMRHVTKTQASAAELRARVTFLKNSGLFPQQAHADCIALASKLARVTYARNEILCQAGERAAAFWFVLSGEVLVQHHPPGSEPGERAGLAPNHDWNVMLRHGAVLQEDVLVGGGVHDATAVCHSQTADVYKVPRSAWPVFVPLISSSRLTALLYAPSLAPPRPLSTLSSIPSLHTKFTSVRSIIGQTRPHRGVYGLHEYSNAEVGRAREARQSTTDAGVAGLPTPTPKAGTLGGFFAQASGVLMEVKRARSRIEAAQKFAGKEEEKGVGAGEEVVLDLQRINPDRLREEQHFEHSMNEVRAAVILAANGALALDEKADNPGEDLKKMIGEIFFNAGRAAPPTTPQALDRLKKMLGTDRNVKMTLEKMKSFGGTAFRTKMAEKNKESKSWSSEVELLKRIEADRGVRVKKLAGIIGDCDDALDYGFGDGAESKEGGAFFDYTAREQMLEIKFDELMRAAAKTAEEM</sequence>
<dbReference type="PROSITE" id="PS50042">
    <property type="entry name" value="CNMP_BINDING_3"/>
    <property type="match status" value="1"/>
</dbReference>
<reference evidence="2 3" key="1">
    <citation type="journal article" date="2023" name="Commun. Biol.">
        <title>Genome analysis of Parmales, the sister group of diatoms, reveals the evolutionary specialization of diatoms from phago-mixotrophs to photoautotrophs.</title>
        <authorList>
            <person name="Ban H."/>
            <person name="Sato S."/>
            <person name="Yoshikawa S."/>
            <person name="Yamada K."/>
            <person name="Nakamura Y."/>
            <person name="Ichinomiya M."/>
            <person name="Sato N."/>
            <person name="Blanc-Mathieu R."/>
            <person name="Endo H."/>
            <person name="Kuwata A."/>
            <person name="Ogata H."/>
        </authorList>
    </citation>
    <scope>NUCLEOTIDE SEQUENCE [LARGE SCALE GENOMIC DNA]</scope>
</reference>
<name>A0ABQ6NCS0_9STRA</name>
<accession>A0ABQ6NCS0</accession>
<comment type="caution">
    <text evidence="2">The sequence shown here is derived from an EMBL/GenBank/DDBJ whole genome shotgun (WGS) entry which is preliminary data.</text>
</comment>
<dbReference type="EMBL" id="BRYB01006354">
    <property type="protein sequence ID" value="GMI55746.1"/>
    <property type="molecule type" value="Genomic_DNA"/>
</dbReference>
<proteinExistence type="predicted"/>
<evidence type="ECO:0000313" key="2">
    <source>
        <dbReference type="EMBL" id="GMI55746.1"/>
    </source>
</evidence>
<dbReference type="SUPFAM" id="SSF51206">
    <property type="entry name" value="cAMP-binding domain-like"/>
    <property type="match status" value="1"/>
</dbReference>
<dbReference type="Proteomes" id="UP001165060">
    <property type="component" value="Unassembled WGS sequence"/>
</dbReference>